<comment type="similarity">
    <text evidence="3 8">Belongs to the GcvP family.</text>
</comment>
<dbReference type="Gene3D" id="3.90.1150.10">
    <property type="entry name" value="Aspartate Aminotransferase, domain 1"/>
    <property type="match status" value="1"/>
</dbReference>
<dbReference type="InterPro" id="IPR015421">
    <property type="entry name" value="PyrdxlP-dep_Trfase_major"/>
</dbReference>
<sequence>MTRSLTDLLQTADFLDRHVGPTEAEQTAMLAELGVGSLDELSDTTLPESIRFTGDLNVGGPVTEAQALADLKAVAAKNRVFRSYIGMGYSGTHTPGVILRNMLENPGWYTAYTPYQAEISQGRLEMLLNFQQAIMDLTAMPVCNASLLDEATAAAEAMTLAQRSIKGGAGKSKGNTLYVAQDVHPQTIDVIRTRAEYFGFEIVTGPADAELPEGTFAALVQTPGTYGDLHDLSPIAERVHASGGLLIAATDLLASALVKPVGEMGADIVIGSAQRFGVPMGFGGPHAAFLACRSDFQRSMPGRVIGVSRDVKGRPALRMAMQTREQHIRREKATSNICTAQALLANMAAAYAVYHGPEGIKTIAERTHRLTGILAAALRDAGLTVSGSFFDTVTFEGDSAAIRPRAEGKGINLRYEENRVSVSLDETVTVADLGDLIEVITGSAADVLALDAQAVDGIPAGLKRTSDYLSHPVFNTHHSEHGMLRYLKSLENKDYSLTHGMIPLGSCTMKLNATTEMIPVTWPEFGQLHPFAPKDQTEGYAEMLAELEAWLADITGYDAVSLQPNSGAQGEYAGLLVIRKYHESRGEAHRNICLIPASAHGTNPASAAMMGMQVVVVKTDADGNIDMDDLKAQAEKHSENLGALMITYPSTHGVYEERVTEACELIHQHGGQVYLDGANMNAQVGLTKPGLIGSDVSHLNLHKTFAIPHGGGGPGMGPIGVKAHLAPFLPNHAVRPTSDSSTGAVSAAPYGSASILPISYLYIRLLGARGLKVATQVALLNANYIAHHLKGAFPVLYTGRNDRVAHECIIDLRPLKAASGITEEDVAKRLMDYGFHAPTMSFPVPGTLMIEPTESEPKAELDRFIQAMLGIRREIQDVQDDLITAADSPLKHAPHTQADLIDMDWNRAYSRETAAYPTATQKQWKYWPSVNRVDNVYGDRNFVCSCPPVEDYIEA</sequence>
<evidence type="ECO:0000256" key="3">
    <source>
        <dbReference type="ARBA" id="ARBA00010756"/>
    </source>
</evidence>
<dbReference type="NCBIfam" id="NF003346">
    <property type="entry name" value="PRK04366.1"/>
    <property type="match status" value="1"/>
</dbReference>
<evidence type="ECO:0000256" key="1">
    <source>
        <dbReference type="ARBA" id="ARBA00001933"/>
    </source>
</evidence>
<evidence type="ECO:0000256" key="6">
    <source>
        <dbReference type="ARBA" id="ARBA00023002"/>
    </source>
</evidence>
<comment type="caution">
    <text evidence="11">The sequence shown here is derived from an EMBL/GenBank/DDBJ whole genome shotgun (WGS) entry which is preliminary data.</text>
</comment>
<evidence type="ECO:0000256" key="7">
    <source>
        <dbReference type="ARBA" id="ARBA00049026"/>
    </source>
</evidence>
<keyword evidence="12" id="KW-1185">Reference proteome</keyword>
<dbReference type="InterPro" id="IPR020581">
    <property type="entry name" value="GDC_P"/>
</dbReference>
<evidence type="ECO:0000256" key="4">
    <source>
        <dbReference type="ARBA" id="ARBA00011690"/>
    </source>
</evidence>
<feature type="domain" description="Glycine dehydrogenase C-terminal" evidence="10">
    <location>
        <begin position="774"/>
        <end position="895"/>
    </location>
</feature>
<dbReference type="InterPro" id="IPR049316">
    <property type="entry name" value="GDC-P_C"/>
</dbReference>
<dbReference type="CDD" id="cd00613">
    <property type="entry name" value="GDC-P"/>
    <property type="match status" value="2"/>
</dbReference>
<comment type="catalytic activity">
    <reaction evidence="7 8">
        <text>N(6)-[(R)-lipoyl]-L-lysyl-[glycine-cleavage complex H protein] + glycine + H(+) = N(6)-[(R)-S(8)-aminomethyldihydrolipoyl]-L-lysyl-[glycine-cleavage complex H protein] + CO2</text>
        <dbReference type="Rhea" id="RHEA:24304"/>
        <dbReference type="Rhea" id="RHEA-COMP:10494"/>
        <dbReference type="Rhea" id="RHEA-COMP:10495"/>
        <dbReference type="ChEBI" id="CHEBI:15378"/>
        <dbReference type="ChEBI" id="CHEBI:16526"/>
        <dbReference type="ChEBI" id="CHEBI:57305"/>
        <dbReference type="ChEBI" id="CHEBI:83099"/>
        <dbReference type="ChEBI" id="CHEBI:83143"/>
        <dbReference type="EC" id="1.4.4.2"/>
    </reaction>
</comment>
<evidence type="ECO:0000259" key="9">
    <source>
        <dbReference type="Pfam" id="PF02347"/>
    </source>
</evidence>
<dbReference type="EMBL" id="BMQM01000005">
    <property type="protein sequence ID" value="GGR51885.1"/>
    <property type="molecule type" value="Genomic_DNA"/>
</dbReference>
<dbReference type="InterPro" id="IPR015422">
    <property type="entry name" value="PyrdxlP-dep_Trfase_small"/>
</dbReference>
<dbReference type="InterPro" id="IPR003437">
    <property type="entry name" value="GcvP"/>
</dbReference>
<evidence type="ECO:0000256" key="8">
    <source>
        <dbReference type="HAMAP-Rule" id="MF_00711"/>
    </source>
</evidence>
<evidence type="ECO:0000313" key="12">
    <source>
        <dbReference type="Proteomes" id="UP000634308"/>
    </source>
</evidence>
<comment type="function">
    <text evidence="2 8">The glycine cleavage system catalyzes the degradation of glycine. The P protein binds the alpha-amino group of glycine through its pyridoxal phosphate cofactor; CO(2) is released and the remaining methylamine moiety is then transferred to the lipoamide cofactor of the H protein.</text>
</comment>
<dbReference type="Gene3D" id="3.40.640.10">
    <property type="entry name" value="Type I PLP-dependent aspartate aminotransferase-like (Major domain)"/>
    <property type="match status" value="2"/>
</dbReference>
<feature type="domain" description="Glycine cleavage system P-protein N-terminal" evidence="9">
    <location>
        <begin position="450"/>
        <end position="740"/>
    </location>
</feature>
<organism evidence="11 12">
    <name type="scientific">Deinococcus seoulensis</name>
    <dbReference type="NCBI Taxonomy" id="1837379"/>
    <lineage>
        <taxon>Bacteria</taxon>
        <taxon>Thermotogati</taxon>
        <taxon>Deinococcota</taxon>
        <taxon>Deinococci</taxon>
        <taxon>Deinococcales</taxon>
        <taxon>Deinococcaceae</taxon>
        <taxon>Deinococcus</taxon>
    </lineage>
</organism>
<evidence type="ECO:0000256" key="5">
    <source>
        <dbReference type="ARBA" id="ARBA00022898"/>
    </source>
</evidence>
<name>A0ABQ2RNB0_9DEIO</name>
<dbReference type="EC" id="1.4.4.2" evidence="8"/>
<dbReference type="InterPro" id="IPR015424">
    <property type="entry name" value="PyrdxlP-dep_Trfase"/>
</dbReference>
<dbReference type="HAMAP" id="MF_00711">
    <property type="entry name" value="GcvP"/>
    <property type="match status" value="1"/>
</dbReference>
<proteinExistence type="inferred from homology"/>
<dbReference type="SUPFAM" id="SSF53383">
    <property type="entry name" value="PLP-dependent transferases"/>
    <property type="match status" value="2"/>
</dbReference>
<dbReference type="PANTHER" id="PTHR11773:SF1">
    <property type="entry name" value="GLYCINE DEHYDROGENASE (DECARBOXYLATING), MITOCHONDRIAL"/>
    <property type="match status" value="1"/>
</dbReference>
<dbReference type="Proteomes" id="UP000634308">
    <property type="component" value="Unassembled WGS sequence"/>
</dbReference>
<keyword evidence="6 8" id="KW-0560">Oxidoreductase</keyword>
<comment type="cofactor">
    <cofactor evidence="1 8">
        <name>pyridoxal 5'-phosphate</name>
        <dbReference type="ChEBI" id="CHEBI:597326"/>
    </cofactor>
</comment>
<reference evidence="12" key="1">
    <citation type="journal article" date="2019" name="Int. J. Syst. Evol. Microbiol.">
        <title>The Global Catalogue of Microorganisms (GCM) 10K type strain sequencing project: providing services to taxonomists for standard genome sequencing and annotation.</title>
        <authorList>
            <consortium name="The Broad Institute Genomics Platform"/>
            <consortium name="The Broad Institute Genome Sequencing Center for Infectious Disease"/>
            <person name="Wu L."/>
            <person name="Ma J."/>
        </authorList>
    </citation>
    <scope>NUCLEOTIDE SEQUENCE [LARGE SCALE GENOMIC DNA]</scope>
    <source>
        <strain evidence="12">JCM 31404</strain>
    </source>
</reference>
<evidence type="ECO:0000259" key="10">
    <source>
        <dbReference type="Pfam" id="PF21478"/>
    </source>
</evidence>
<dbReference type="Pfam" id="PF02347">
    <property type="entry name" value="GDC-P"/>
    <property type="match status" value="2"/>
</dbReference>
<protein>
    <recommendedName>
        <fullName evidence="8">Glycine dehydrogenase (decarboxylating)</fullName>
        <ecNumber evidence="8">1.4.4.2</ecNumber>
    </recommendedName>
    <alternativeName>
        <fullName evidence="8">Glycine cleavage system P-protein</fullName>
    </alternativeName>
    <alternativeName>
        <fullName evidence="8">Glycine decarboxylase</fullName>
    </alternativeName>
    <alternativeName>
        <fullName evidence="8">Glycine dehydrogenase (aminomethyl-transferring)</fullName>
    </alternativeName>
</protein>
<dbReference type="InterPro" id="IPR049315">
    <property type="entry name" value="GDC-P_N"/>
</dbReference>
<keyword evidence="5 8" id="KW-0663">Pyridoxal phosphate</keyword>
<gene>
    <name evidence="8 11" type="primary">gcvP</name>
    <name evidence="11" type="ORF">GCM10008959_11490</name>
</gene>
<comment type="subunit">
    <text evidence="4 8">The glycine cleavage system is composed of four proteins: P, T, L and H.</text>
</comment>
<feature type="modified residue" description="N6-(pyridoxal phosphate)lysine" evidence="8">
    <location>
        <position position="703"/>
    </location>
</feature>
<feature type="domain" description="Glycine cleavage system P-protein N-terminal" evidence="9">
    <location>
        <begin position="16"/>
        <end position="439"/>
    </location>
</feature>
<accession>A0ABQ2RNB0</accession>
<evidence type="ECO:0000313" key="11">
    <source>
        <dbReference type="EMBL" id="GGR51885.1"/>
    </source>
</evidence>
<dbReference type="NCBIfam" id="TIGR00461">
    <property type="entry name" value="gcvP"/>
    <property type="match status" value="1"/>
</dbReference>
<evidence type="ECO:0000256" key="2">
    <source>
        <dbReference type="ARBA" id="ARBA00003788"/>
    </source>
</evidence>
<dbReference type="Pfam" id="PF21478">
    <property type="entry name" value="GcvP2_C"/>
    <property type="match status" value="1"/>
</dbReference>
<dbReference type="PANTHER" id="PTHR11773">
    <property type="entry name" value="GLYCINE DEHYDROGENASE, DECARBOXYLATING"/>
    <property type="match status" value="1"/>
</dbReference>
<dbReference type="RefSeq" id="WP_189064040.1">
    <property type="nucleotide sequence ID" value="NZ_BMQM01000005.1"/>
</dbReference>